<feature type="domain" description="Methyltransferase type 11" evidence="1">
    <location>
        <begin position="45"/>
        <end position="137"/>
    </location>
</feature>
<dbReference type="InterPro" id="IPR013216">
    <property type="entry name" value="Methyltransf_11"/>
</dbReference>
<dbReference type="CDD" id="cd02440">
    <property type="entry name" value="AdoMet_MTases"/>
    <property type="match status" value="1"/>
</dbReference>
<dbReference type="STRING" id="683260.SAMN05421874_109150"/>
<dbReference type="PANTHER" id="PTHR45036">
    <property type="entry name" value="METHYLTRANSFERASE LIKE 7B"/>
    <property type="match status" value="1"/>
</dbReference>
<dbReference type="InterPro" id="IPR029063">
    <property type="entry name" value="SAM-dependent_MTases_sf"/>
</dbReference>
<dbReference type="RefSeq" id="WP_090765974.1">
    <property type="nucleotide sequence ID" value="NZ_FNFB01000009.1"/>
</dbReference>
<name>A0A1G9DHX5_9ACTN</name>
<dbReference type="AlphaFoldDB" id="A0A1G9DHX5"/>
<evidence type="ECO:0000313" key="2">
    <source>
        <dbReference type="EMBL" id="SDK63497.1"/>
    </source>
</evidence>
<dbReference type="GO" id="GO:0008757">
    <property type="term" value="F:S-adenosylmethionine-dependent methyltransferase activity"/>
    <property type="evidence" value="ECO:0007669"/>
    <property type="project" value="InterPro"/>
</dbReference>
<dbReference type="InterPro" id="IPR052356">
    <property type="entry name" value="Thiol_S-MT"/>
</dbReference>
<dbReference type="GO" id="GO:0032259">
    <property type="term" value="P:methylation"/>
    <property type="evidence" value="ECO:0007669"/>
    <property type="project" value="UniProtKB-KW"/>
</dbReference>
<organism evidence="2 3">
    <name type="scientific">Nonomuraea maritima</name>
    <dbReference type="NCBI Taxonomy" id="683260"/>
    <lineage>
        <taxon>Bacteria</taxon>
        <taxon>Bacillati</taxon>
        <taxon>Actinomycetota</taxon>
        <taxon>Actinomycetes</taxon>
        <taxon>Streptosporangiales</taxon>
        <taxon>Streptosporangiaceae</taxon>
        <taxon>Nonomuraea</taxon>
    </lineage>
</organism>
<dbReference type="PANTHER" id="PTHR45036:SF1">
    <property type="entry name" value="METHYLTRANSFERASE LIKE 7A"/>
    <property type="match status" value="1"/>
</dbReference>
<reference evidence="2 3" key="1">
    <citation type="submission" date="2016-10" db="EMBL/GenBank/DDBJ databases">
        <authorList>
            <person name="de Groot N.N."/>
        </authorList>
    </citation>
    <scope>NUCLEOTIDE SEQUENCE [LARGE SCALE GENOMIC DNA]</scope>
    <source>
        <strain evidence="2 3">CGMCC 4.5681</strain>
    </source>
</reference>
<accession>A0A1G9DHX5</accession>
<dbReference type="EMBL" id="FNFB01000009">
    <property type="protein sequence ID" value="SDK63497.1"/>
    <property type="molecule type" value="Genomic_DNA"/>
</dbReference>
<sequence>MVRSADYQNPRFARAYLAGVDLADRRGGYEHRRRLVAGLEGRVIEVGAGSGRNFPHYPPTVTEVVAVEPDDTLRAHAVHAAAAAQVRATVVPGHGEDLPGEPGTYDAAVVSLVLCTVPSPERALREIVRLLRPGAALRFYEHVRSPNLALGLLEDLVTPAWRRLAGGCCPNRDTRAAIERAGFTIDDVTAFPFSPQPGVPRLTHLLGTAHLPL</sequence>
<evidence type="ECO:0000313" key="3">
    <source>
        <dbReference type="Proteomes" id="UP000198683"/>
    </source>
</evidence>
<dbReference type="Gene3D" id="3.40.50.150">
    <property type="entry name" value="Vaccinia Virus protein VP39"/>
    <property type="match status" value="1"/>
</dbReference>
<dbReference type="SUPFAM" id="SSF53335">
    <property type="entry name" value="S-adenosyl-L-methionine-dependent methyltransferases"/>
    <property type="match status" value="1"/>
</dbReference>
<dbReference type="OrthoDB" id="65624at2"/>
<keyword evidence="3" id="KW-1185">Reference proteome</keyword>
<dbReference type="Proteomes" id="UP000198683">
    <property type="component" value="Unassembled WGS sequence"/>
</dbReference>
<proteinExistence type="predicted"/>
<keyword evidence="2" id="KW-0489">Methyltransferase</keyword>
<protein>
    <submittedName>
        <fullName evidence="2">Methyltransferase domain-containing protein</fullName>
    </submittedName>
</protein>
<evidence type="ECO:0000259" key="1">
    <source>
        <dbReference type="Pfam" id="PF08241"/>
    </source>
</evidence>
<dbReference type="Pfam" id="PF08241">
    <property type="entry name" value="Methyltransf_11"/>
    <property type="match status" value="1"/>
</dbReference>
<gene>
    <name evidence="2" type="ORF">SAMN05421874_109150</name>
</gene>
<keyword evidence="2" id="KW-0808">Transferase</keyword>